<reference evidence="11 12" key="1">
    <citation type="submission" date="2020-08" db="EMBL/GenBank/DDBJ databases">
        <authorList>
            <person name="Liu C."/>
            <person name="Sun Q."/>
        </authorList>
    </citation>
    <scope>NUCLEOTIDE SEQUENCE [LARGE SCALE GENOMIC DNA]</scope>
    <source>
        <strain evidence="11 12">NSJ-8</strain>
    </source>
</reference>
<keyword evidence="12" id="KW-1185">Reference proteome</keyword>
<evidence type="ECO:0000313" key="12">
    <source>
        <dbReference type="Proteomes" id="UP000515981"/>
    </source>
</evidence>
<keyword evidence="6 9" id="KW-0500">Molybdenum</keyword>
<comment type="catalytic activity">
    <reaction evidence="8">
        <text>adenylyl-molybdopterin + molybdate = Mo-molybdopterin + AMP + H(+)</text>
        <dbReference type="Rhea" id="RHEA:35047"/>
        <dbReference type="ChEBI" id="CHEBI:15378"/>
        <dbReference type="ChEBI" id="CHEBI:36264"/>
        <dbReference type="ChEBI" id="CHEBI:62727"/>
        <dbReference type="ChEBI" id="CHEBI:71302"/>
        <dbReference type="ChEBI" id="CHEBI:456215"/>
        <dbReference type="EC" id="2.10.1.1"/>
    </reaction>
</comment>
<dbReference type="Gene3D" id="3.40.980.10">
    <property type="entry name" value="MoaB/Mog-like domain"/>
    <property type="match status" value="1"/>
</dbReference>
<evidence type="ECO:0000256" key="5">
    <source>
        <dbReference type="ARBA" id="ARBA00021108"/>
    </source>
</evidence>
<dbReference type="InterPro" id="IPR005110">
    <property type="entry name" value="MoeA_linker/N"/>
</dbReference>
<dbReference type="SUPFAM" id="SSF63867">
    <property type="entry name" value="MoeA C-terminal domain-like"/>
    <property type="match status" value="1"/>
</dbReference>
<dbReference type="NCBIfam" id="NF045515">
    <property type="entry name" value="Glp_gephyrin"/>
    <property type="match status" value="1"/>
</dbReference>
<dbReference type="InterPro" id="IPR036135">
    <property type="entry name" value="MoeA_linker/N_sf"/>
</dbReference>
<dbReference type="Gene3D" id="2.170.190.11">
    <property type="entry name" value="Molybdopterin biosynthesis moea protein, domain 3"/>
    <property type="match status" value="1"/>
</dbReference>
<accession>A0A7G9FSE4</accession>
<feature type="domain" description="MoaB/Mog" evidence="10">
    <location>
        <begin position="180"/>
        <end position="318"/>
    </location>
</feature>
<dbReference type="GO" id="GO:0061599">
    <property type="term" value="F:molybdopterin molybdotransferase activity"/>
    <property type="evidence" value="ECO:0007669"/>
    <property type="project" value="UniProtKB-UniRule"/>
</dbReference>
<evidence type="ECO:0000256" key="9">
    <source>
        <dbReference type="RuleBase" id="RU365090"/>
    </source>
</evidence>
<comment type="function">
    <text evidence="1 9">Catalyzes the insertion of molybdate into adenylated molybdopterin with the concomitant release of AMP.</text>
</comment>
<dbReference type="NCBIfam" id="TIGR00177">
    <property type="entry name" value="molyb_syn"/>
    <property type="match status" value="1"/>
</dbReference>
<protein>
    <recommendedName>
        <fullName evidence="5 9">Molybdopterin molybdenumtransferase</fullName>
        <ecNumber evidence="4 9">2.10.1.1</ecNumber>
    </recommendedName>
</protein>
<evidence type="ECO:0000256" key="6">
    <source>
        <dbReference type="ARBA" id="ARBA00022505"/>
    </source>
</evidence>
<dbReference type="SMART" id="SM00852">
    <property type="entry name" value="MoCF_biosynth"/>
    <property type="match status" value="1"/>
</dbReference>
<dbReference type="InterPro" id="IPR001453">
    <property type="entry name" value="MoaB/Mog_dom"/>
</dbReference>
<keyword evidence="7 9" id="KW-0501">Molybdenum cofactor biosynthesis</keyword>
<dbReference type="GO" id="GO:0046872">
    <property type="term" value="F:metal ion binding"/>
    <property type="evidence" value="ECO:0007669"/>
    <property type="project" value="UniProtKB-UniRule"/>
</dbReference>
<name>A0A7G9FSE4_9FIRM</name>
<dbReference type="SUPFAM" id="SSF53218">
    <property type="entry name" value="Molybdenum cofactor biosynthesis proteins"/>
    <property type="match status" value="1"/>
</dbReference>
<evidence type="ECO:0000256" key="3">
    <source>
        <dbReference type="ARBA" id="ARBA00010763"/>
    </source>
</evidence>
<dbReference type="PANTHER" id="PTHR10192">
    <property type="entry name" value="MOLYBDOPTERIN BIOSYNTHESIS PROTEIN"/>
    <property type="match status" value="1"/>
</dbReference>
<evidence type="ECO:0000259" key="10">
    <source>
        <dbReference type="SMART" id="SM00852"/>
    </source>
</evidence>
<evidence type="ECO:0000256" key="2">
    <source>
        <dbReference type="ARBA" id="ARBA00005046"/>
    </source>
</evidence>
<dbReference type="EC" id="2.10.1.1" evidence="4 9"/>
<comment type="cofactor">
    <cofactor evidence="9">
        <name>Mg(2+)</name>
        <dbReference type="ChEBI" id="CHEBI:18420"/>
    </cofactor>
</comment>
<evidence type="ECO:0000256" key="7">
    <source>
        <dbReference type="ARBA" id="ARBA00023150"/>
    </source>
</evidence>
<dbReference type="Gene3D" id="3.90.105.10">
    <property type="entry name" value="Molybdopterin biosynthesis moea protein, domain 2"/>
    <property type="match status" value="1"/>
</dbReference>
<dbReference type="RefSeq" id="WP_249325407.1">
    <property type="nucleotide sequence ID" value="NZ_CP060633.1"/>
</dbReference>
<keyword evidence="9 11" id="KW-0808">Transferase</keyword>
<dbReference type="SUPFAM" id="SSF63882">
    <property type="entry name" value="MoeA N-terminal region -like"/>
    <property type="match status" value="1"/>
</dbReference>
<evidence type="ECO:0000313" key="11">
    <source>
        <dbReference type="EMBL" id="QNM01476.1"/>
    </source>
</evidence>
<dbReference type="Pfam" id="PF00994">
    <property type="entry name" value="MoCF_biosynth"/>
    <property type="match status" value="1"/>
</dbReference>
<comment type="similarity">
    <text evidence="3 9">Belongs to the MoeA family.</text>
</comment>
<dbReference type="InterPro" id="IPR036425">
    <property type="entry name" value="MoaB/Mog-like_dom_sf"/>
</dbReference>
<evidence type="ECO:0000256" key="8">
    <source>
        <dbReference type="ARBA" id="ARBA00047317"/>
    </source>
</evidence>
<dbReference type="GO" id="GO:0005829">
    <property type="term" value="C:cytosol"/>
    <property type="evidence" value="ECO:0007669"/>
    <property type="project" value="TreeGrafter"/>
</dbReference>
<dbReference type="Pfam" id="PF03454">
    <property type="entry name" value="MoeA_C"/>
    <property type="match status" value="1"/>
</dbReference>
<keyword evidence="9" id="KW-0479">Metal-binding</keyword>
<proteinExistence type="inferred from homology"/>
<dbReference type="AlphaFoldDB" id="A0A7G9FSE4"/>
<organism evidence="11 12">
    <name type="scientific">Simiaoa sunii</name>
    <dbReference type="NCBI Taxonomy" id="2763672"/>
    <lineage>
        <taxon>Bacteria</taxon>
        <taxon>Bacillati</taxon>
        <taxon>Bacillota</taxon>
        <taxon>Clostridia</taxon>
        <taxon>Lachnospirales</taxon>
        <taxon>Lachnospiraceae</taxon>
        <taxon>Simiaoa</taxon>
    </lineage>
</organism>
<dbReference type="InterPro" id="IPR038987">
    <property type="entry name" value="MoeA-like"/>
</dbReference>
<dbReference type="Gene3D" id="2.40.340.10">
    <property type="entry name" value="MoeA, C-terminal, domain IV"/>
    <property type="match status" value="1"/>
</dbReference>
<dbReference type="UniPathway" id="UPA00344"/>
<dbReference type="InterPro" id="IPR036688">
    <property type="entry name" value="MoeA_C_domain_IV_sf"/>
</dbReference>
<evidence type="ECO:0000256" key="4">
    <source>
        <dbReference type="ARBA" id="ARBA00013269"/>
    </source>
</evidence>
<dbReference type="KEGG" id="ssun:H9Q77_10115"/>
<dbReference type="EMBL" id="CP060633">
    <property type="protein sequence ID" value="QNM01476.1"/>
    <property type="molecule type" value="Genomic_DNA"/>
</dbReference>
<gene>
    <name evidence="11" type="ORF">H9Q77_10115</name>
</gene>
<evidence type="ECO:0000256" key="1">
    <source>
        <dbReference type="ARBA" id="ARBA00002901"/>
    </source>
</evidence>
<dbReference type="Pfam" id="PF03453">
    <property type="entry name" value="MoeA_N"/>
    <property type="match status" value="1"/>
</dbReference>
<dbReference type="Proteomes" id="UP000515981">
    <property type="component" value="Chromosome"/>
</dbReference>
<dbReference type="PANTHER" id="PTHR10192:SF5">
    <property type="entry name" value="GEPHYRIN"/>
    <property type="match status" value="1"/>
</dbReference>
<keyword evidence="9" id="KW-0460">Magnesium</keyword>
<dbReference type="CDD" id="cd00887">
    <property type="entry name" value="MoeA"/>
    <property type="match status" value="1"/>
</dbReference>
<sequence>MKELEECLEALLAEVKPIEKTEYVALTDACDRILGEDIVAQMMIPPYPKSAMDGYAVRAENTSGADREHPVTLQIVGELFAGDYTKIPCKGGCAVRVMTGSYVPEGYDAVIRQEDTDYGEKQVQIYREITAGTNYCCVGEDIREGEQILARGTHLRALHMGLLASLGIYEVLVCERIKCSILSTGSELMAPGTPLLPGKIYNSIAYMLRASMERQGIQVPFTEICGDDKELLKEKIQQCLKTADIVITTGGVSVGKKDLLPEVLEELGAKKIFSHANIQPGTPTIGSVLDGKAILSLSGNPFAAYANFEYYFWELAAYLTQDASLKVRRTQAVLSDPYPKVNKLRRFVRAYAEEGRVTLPTAVHASSVLSNMRDCNCFIDMEPGRELHPGDEVRIRYFK</sequence>
<comment type="pathway">
    <text evidence="2 9">Cofactor biosynthesis; molybdopterin biosynthesis.</text>
</comment>
<dbReference type="GO" id="GO:0006777">
    <property type="term" value="P:Mo-molybdopterin cofactor biosynthetic process"/>
    <property type="evidence" value="ECO:0007669"/>
    <property type="project" value="UniProtKB-UniRule"/>
</dbReference>
<dbReference type="InterPro" id="IPR005111">
    <property type="entry name" value="MoeA_C_domain_IV"/>
</dbReference>